<dbReference type="Gene3D" id="2.160.10.10">
    <property type="entry name" value="Hexapeptide repeat proteins"/>
    <property type="match status" value="1"/>
</dbReference>
<evidence type="ECO:0000313" key="1">
    <source>
        <dbReference type="EMBL" id="AUO19951.1"/>
    </source>
</evidence>
<dbReference type="EMBL" id="CP020991">
    <property type="protein sequence ID" value="AUO19951.1"/>
    <property type="molecule type" value="Genomic_DNA"/>
</dbReference>
<protein>
    <submittedName>
        <fullName evidence="1">Uncharacterized protein</fullName>
    </submittedName>
</protein>
<dbReference type="KEGG" id="mpec:B9O19_01797"/>
<dbReference type="Proteomes" id="UP000235589">
    <property type="component" value="Chromosome"/>
</dbReference>
<evidence type="ECO:0000313" key="2">
    <source>
        <dbReference type="Proteomes" id="UP000235589"/>
    </source>
</evidence>
<sequence length="309" mass="36144">MKKYTIEDIKKLEKNEYGIIECPKGDYSSIKFKKEILPQDAIYVFEDGCAFGDGNDFSGYKFKNYCFFCSDNNFGSGSIFGCHCTFGNNNTFNKNCTFGSNCSAGANCTIDNKPVDNEFFLQINKYLEDFDNFEWDFEEPCKSESIIFMVDQNIIEKELIPKIETELKYWDYIDKSYENSLDNFVKIILKKLSIPYKTLDKKYNPKIRLDQKIFIFQLCDFNSPDNVQSISSLEIFCESYAKYHSDKTIGDIVLKHLDSDVFGHRFINSNILHEFINNNILFINGKDTITENYFEENRKALQKIYDYSQ</sequence>
<dbReference type="InterPro" id="IPR011004">
    <property type="entry name" value="Trimer_LpxA-like_sf"/>
</dbReference>
<accession>A0A2K9P3Z1</accession>
<dbReference type="SUPFAM" id="SSF51161">
    <property type="entry name" value="Trimeric LpxA-like enzymes"/>
    <property type="match status" value="1"/>
</dbReference>
<name>A0A2K9P3Z1_9FIRM</name>
<proteinExistence type="predicted"/>
<gene>
    <name evidence="1" type="ORF">B9O19_01797</name>
</gene>
<dbReference type="AlphaFoldDB" id="A0A2K9P3Z1"/>
<dbReference type="RefSeq" id="WP_102366108.1">
    <property type="nucleotide sequence ID" value="NZ_CP020991.1"/>
</dbReference>
<reference evidence="1 2" key="1">
    <citation type="submission" date="2017-04" db="EMBL/GenBank/DDBJ databases">
        <title>Monoglobus pectinilyticus 14 draft genome.</title>
        <authorList>
            <person name="Kim C."/>
            <person name="Rosendale D.I."/>
            <person name="Kelly W.J."/>
            <person name="Tannock G.W."/>
            <person name="Patchett M.L."/>
            <person name="Jordens J.Z."/>
        </authorList>
    </citation>
    <scope>NUCLEOTIDE SEQUENCE [LARGE SCALE GENOMIC DNA]</scope>
    <source>
        <strain evidence="1 2">14</strain>
    </source>
</reference>
<keyword evidence="2" id="KW-1185">Reference proteome</keyword>
<organism evidence="1 2">
    <name type="scientific">Monoglobus pectinilyticus</name>
    <dbReference type="NCBI Taxonomy" id="1981510"/>
    <lineage>
        <taxon>Bacteria</taxon>
        <taxon>Bacillati</taxon>
        <taxon>Bacillota</taxon>
        <taxon>Clostridia</taxon>
        <taxon>Monoglobales</taxon>
        <taxon>Monoglobaceae</taxon>
        <taxon>Monoglobus</taxon>
    </lineage>
</organism>
<dbReference type="GeneID" id="98063177"/>